<comment type="caution">
    <text evidence="11">The sequence shown here is derived from an EMBL/GenBank/DDBJ whole genome shotgun (WGS) entry which is preliminary data.</text>
</comment>
<evidence type="ECO:0000256" key="5">
    <source>
        <dbReference type="ARBA" id="ARBA00022946"/>
    </source>
</evidence>
<dbReference type="GO" id="GO:0030150">
    <property type="term" value="P:protein import into mitochondrial matrix"/>
    <property type="evidence" value="ECO:0007669"/>
    <property type="project" value="UniProtKB-UniRule"/>
</dbReference>
<feature type="compositionally biased region" description="Basic and acidic residues" evidence="10">
    <location>
        <begin position="274"/>
        <end position="283"/>
    </location>
</feature>
<keyword evidence="6 9" id="KW-1133">Transmembrane helix</keyword>
<keyword evidence="9" id="KW-0653">Protein transport</keyword>
<comment type="function">
    <text evidence="9">Essential component of the TIM23 complex, a complex that mediates the translocation of transit peptide-containing proteins across the mitochondrial inner membrane.</text>
</comment>
<keyword evidence="5" id="KW-0809">Transit peptide</keyword>
<evidence type="ECO:0000256" key="8">
    <source>
        <dbReference type="ARBA" id="ARBA00023136"/>
    </source>
</evidence>
<evidence type="ECO:0000256" key="7">
    <source>
        <dbReference type="ARBA" id="ARBA00023128"/>
    </source>
</evidence>
<keyword evidence="12" id="KW-1185">Reference proteome</keyword>
<feature type="region of interest" description="Disordered" evidence="10">
    <location>
        <begin position="262"/>
        <end position="283"/>
    </location>
</feature>
<evidence type="ECO:0000313" key="11">
    <source>
        <dbReference type="EMBL" id="KAF6766230.1"/>
    </source>
</evidence>
<feature type="transmembrane region" description="Helical" evidence="9">
    <location>
        <begin position="105"/>
        <end position="125"/>
    </location>
</feature>
<dbReference type="Proteomes" id="UP000521943">
    <property type="component" value="Unassembled WGS sequence"/>
</dbReference>
<name>A0A8H6IIB9_9AGAR</name>
<comment type="subcellular location">
    <subcellularLocation>
        <location evidence="9">Mitochondrion inner membrane</location>
        <topology evidence="9">Single-pass membrane protein</topology>
    </subcellularLocation>
    <subcellularLocation>
        <location evidence="1">Mitochondrion membrane</location>
        <topology evidence="1">Single-pass membrane protein</topology>
    </subcellularLocation>
</comment>
<reference evidence="11 12" key="1">
    <citation type="submission" date="2020-07" db="EMBL/GenBank/DDBJ databases">
        <title>Comparative genomics of pyrophilous fungi reveals a link between fire events and developmental genes.</title>
        <authorList>
            <consortium name="DOE Joint Genome Institute"/>
            <person name="Steindorff A.S."/>
            <person name="Carver A."/>
            <person name="Calhoun S."/>
            <person name="Stillman K."/>
            <person name="Liu H."/>
            <person name="Lipzen A."/>
            <person name="Pangilinan J."/>
            <person name="Labutti K."/>
            <person name="Bruns T.D."/>
            <person name="Grigoriev I.V."/>
        </authorList>
    </citation>
    <scope>NUCLEOTIDE SEQUENCE [LARGE SCALE GENOMIC DNA]</scope>
    <source>
        <strain evidence="11 12">CBS 144469</strain>
    </source>
</reference>
<dbReference type="EMBL" id="JACGCI010000001">
    <property type="protein sequence ID" value="KAF6766230.1"/>
    <property type="molecule type" value="Genomic_DNA"/>
</dbReference>
<dbReference type="OrthoDB" id="436405at2759"/>
<dbReference type="InterPro" id="IPR013261">
    <property type="entry name" value="Tim21"/>
</dbReference>
<organism evidence="11 12">
    <name type="scientific">Ephemerocybe angulata</name>
    <dbReference type="NCBI Taxonomy" id="980116"/>
    <lineage>
        <taxon>Eukaryota</taxon>
        <taxon>Fungi</taxon>
        <taxon>Dikarya</taxon>
        <taxon>Basidiomycota</taxon>
        <taxon>Agaricomycotina</taxon>
        <taxon>Agaricomycetes</taxon>
        <taxon>Agaricomycetidae</taxon>
        <taxon>Agaricales</taxon>
        <taxon>Agaricineae</taxon>
        <taxon>Psathyrellaceae</taxon>
        <taxon>Ephemerocybe</taxon>
    </lineage>
</organism>
<evidence type="ECO:0000313" key="12">
    <source>
        <dbReference type="Proteomes" id="UP000521943"/>
    </source>
</evidence>
<evidence type="ECO:0000256" key="9">
    <source>
        <dbReference type="RuleBase" id="RU367142"/>
    </source>
</evidence>
<dbReference type="AlphaFoldDB" id="A0A8H6IIB9"/>
<evidence type="ECO:0000256" key="6">
    <source>
        <dbReference type="ARBA" id="ARBA00022989"/>
    </source>
</evidence>
<dbReference type="PANTHER" id="PTHR13032:SF6">
    <property type="entry name" value="MITOCHONDRIAL IMPORT INNER MEMBRANE TRANSLOCASE SUBUNIT TIM21"/>
    <property type="match status" value="1"/>
</dbReference>
<dbReference type="Gene3D" id="3.10.450.320">
    <property type="entry name" value="Mitochondrial import inner membrane translocase subunit Tim21"/>
    <property type="match status" value="1"/>
</dbReference>
<dbReference type="InterPro" id="IPR038552">
    <property type="entry name" value="Tim21_IMS_sf"/>
</dbReference>
<keyword evidence="9" id="KW-0999">Mitochondrion inner membrane</keyword>
<gene>
    <name evidence="11" type="ORF">DFP72DRAFT_11679</name>
</gene>
<keyword evidence="9" id="KW-0811">Translocation</keyword>
<evidence type="ECO:0000256" key="10">
    <source>
        <dbReference type="SAM" id="MobiDB-lite"/>
    </source>
</evidence>
<keyword evidence="8 9" id="KW-0472">Membrane</keyword>
<dbReference type="Pfam" id="PF08294">
    <property type="entry name" value="TIM21"/>
    <property type="match status" value="1"/>
</dbReference>
<evidence type="ECO:0000256" key="4">
    <source>
        <dbReference type="ARBA" id="ARBA00022692"/>
    </source>
</evidence>
<evidence type="ECO:0000256" key="3">
    <source>
        <dbReference type="ARBA" id="ARBA00020726"/>
    </source>
</evidence>
<accession>A0A8H6IIB9</accession>
<sequence length="373" mass="41627">MSILHHRCRASALRQAWSVLNSKPASRAGAPSLKRTFANQHNDFDFATRGSTLSQASKRSPEQKHESVGPFQLGLSSEALRTGKKVPKWSELDTKGKVFRTTARTTNLGVILLGAGLSALLIYSLTSELFSKNSATVLYGEACERIKASPKIYKYLNPPLTFHNDPPSSIRPRHRNRHVTSQIVVDAYGQEHMILSFYVKGGAERKPHSELSYLESAEQWIQDKSAILPDLKWEDAVEWAKESATGVWDKSLEAFRYLSGAPPAPASSTPVSERQAEHQPQKKERSAWDFVGVFSGLRNLSSKTSAVAQEEGRIYTEGDVHADLIRNKDGYFVFRYLLVDIPSSRDPNPVRVFVERAPGVRDNEPVMRFVSSS</sequence>
<evidence type="ECO:0000256" key="1">
    <source>
        <dbReference type="ARBA" id="ARBA00004304"/>
    </source>
</evidence>
<dbReference type="GO" id="GO:0005744">
    <property type="term" value="C:TIM23 mitochondrial import inner membrane translocase complex"/>
    <property type="evidence" value="ECO:0007669"/>
    <property type="project" value="UniProtKB-UniRule"/>
</dbReference>
<dbReference type="PANTHER" id="PTHR13032">
    <property type="entry name" value="MITOCHONDRIAL IMPORT INNER MEMBRANE TRANSLOCASE SUBUNIT TIM21"/>
    <property type="match status" value="1"/>
</dbReference>
<keyword evidence="4 9" id="KW-0812">Transmembrane</keyword>
<comment type="similarity">
    <text evidence="2 9">Belongs to the TIM21 family.</text>
</comment>
<keyword evidence="9" id="KW-0813">Transport</keyword>
<evidence type="ECO:0000256" key="2">
    <source>
        <dbReference type="ARBA" id="ARBA00010867"/>
    </source>
</evidence>
<proteinExistence type="inferred from homology"/>
<comment type="subunit">
    <text evidence="9">Component of the TIM23 complex.</text>
</comment>
<protein>
    <recommendedName>
        <fullName evidence="3 9">Mitochondrial import inner membrane translocase subunit Tim21</fullName>
    </recommendedName>
</protein>
<keyword evidence="7 9" id="KW-0496">Mitochondrion</keyword>